<reference evidence="1" key="2">
    <citation type="journal article" date="2022" name="New Phytol.">
        <title>Evolutionary transition to the ectomycorrhizal habit in the genomes of a hyperdiverse lineage of mushroom-forming fungi.</title>
        <authorList>
            <person name="Looney B."/>
            <person name="Miyauchi S."/>
            <person name="Morin E."/>
            <person name="Drula E."/>
            <person name="Courty P.E."/>
            <person name="Kohler A."/>
            <person name="Kuo A."/>
            <person name="LaButti K."/>
            <person name="Pangilinan J."/>
            <person name="Lipzen A."/>
            <person name="Riley R."/>
            <person name="Andreopoulos W."/>
            <person name="He G."/>
            <person name="Johnson J."/>
            <person name="Nolan M."/>
            <person name="Tritt A."/>
            <person name="Barry K.W."/>
            <person name="Grigoriev I.V."/>
            <person name="Nagy L.G."/>
            <person name="Hibbett D."/>
            <person name="Henrissat B."/>
            <person name="Matheny P.B."/>
            <person name="Labbe J."/>
            <person name="Martin F.M."/>
        </authorList>
    </citation>
    <scope>NUCLEOTIDE SEQUENCE</scope>
    <source>
        <strain evidence="1">HHB10654</strain>
    </source>
</reference>
<dbReference type="EMBL" id="MU277187">
    <property type="protein sequence ID" value="KAI0069237.1"/>
    <property type="molecule type" value="Genomic_DNA"/>
</dbReference>
<sequence length="265" mass="29083">MANQDSVTQLTVAKVKLLDSLNDVASSLRKAATLADDFSKLIANLPVGAIGAALPGYSNEAGKRKAEEPEEDGKKKRRVARKPKDPNAPRRPASSYIFFQNDIRKRLRSEFPDITYTEIMARISKMWGEMTLEQKEVYAKQSAAAKMQYEEEKKTYDARMTVAPESPPAARLEAVPETPVPVPATPSSSHSKDSTAESSEDSSEEDEDEEEEPPHVPEPKKGKTKGKAEAAAPAPHMKKGKYSVPMPEPPAVPATKEKKPKRTKA</sequence>
<comment type="caution">
    <text evidence="1">The sequence shown here is derived from an EMBL/GenBank/DDBJ whole genome shotgun (WGS) entry which is preliminary data.</text>
</comment>
<organism evidence="1 2">
    <name type="scientific">Artomyces pyxidatus</name>
    <dbReference type="NCBI Taxonomy" id="48021"/>
    <lineage>
        <taxon>Eukaryota</taxon>
        <taxon>Fungi</taxon>
        <taxon>Dikarya</taxon>
        <taxon>Basidiomycota</taxon>
        <taxon>Agaricomycotina</taxon>
        <taxon>Agaricomycetes</taxon>
        <taxon>Russulales</taxon>
        <taxon>Auriscalpiaceae</taxon>
        <taxon>Artomyces</taxon>
    </lineage>
</organism>
<proteinExistence type="predicted"/>
<accession>A0ACB8TLB8</accession>
<evidence type="ECO:0000313" key="1">
    <source>
        <dbReference type="EMBL" id="KAI0069237.1"/>
    </source>
</evidence>
<dbReference type="Proteomes" id="UP000814140">
    <property type="component" value="Unassembled WGS sequence"/>
</dbReference>
<evidence type="ECO:0000313" key="2">
    <source>
        <dbReference type="Proteomes" id="UP000814140"/>
    </source>
</evidence>
<name>A0ACB8TLB8_9AGAM</name>
<reference evidence="1" key="1">
    <citation type="submission" date="2021-03" db="EMBL/GenBank/DDBJ databases">
        <authorList>
            <consortium name="DOE Joint Genome Institute"/>
            <person name="Ahrendt S."/>
            <person name="Looney B.P."/>
            <person name="Miyauchi S."/>
            <person name="Morin E."/>
            <person name="Drula E."/>
            <person name="Courty P.E."/>
            <person name="Chicoki N."/>
            <person name="Fauchery L."/>
            <person name="Kohler A."/>
            <person name="Kuo A."/>
            <person name="Labutti K."/>
            <person name="Pangilinan J."/>
            <person name="Lipzen A."/>
            <person name="Riley R."/>
            <person name="Andreopoulos W."/>
            <person name="He G."/>
            <person name="Johnson J."/>
            <person name="Barry K.W."/>
            <person name="Grigoriev I.V."/>
            <person name="Nagy L."/>
            <person name="Hibbett D."/>
            <person name="Henrissat B."/>
            <person name="Matheny P.B."/>
            <person name="Labbe J."/>
            <person name="Martin F."/>
        </authorList>
    </citation>
    <scope>NUCLEOTIDE SEQUENCE</scope>
    <source>
        <strain evidence="1">HHB10654</strain>
    </source>
</reference>
<gene>
    <name evidence="1" type="ORF">BV25DRAFT_117472</name>
</gene>
<protein>
    <submittedName>
        <fullName evidence="1">HMG-box</fullName>
    </submittedName>
</protein>
<keyword evidence="2" id="KW-1185">Reference proteome</keyword>